<dbReference type="AlphaFoldDB" id="A0A2N8SPW1"/>
<evidence type="ECO:0000256" key="1">
    <source>
        <dbReference type="ARBA" id="ARBA00022747"/>
    </source>
</evidence>
<comment type="caution">
    <text evidence="2">The sequence shown here is derived from an EMBL/GenBank/DDBJ whole genome shotgun (WGS) entry which is preliminary data.</text>
</comment>
<dbReference type="RefSeq" id="WP_102895877.1">
    <property type="nucleotide sequence ID" value="NZ_POUT01000024.1"/>
</dbReference>
<evidence type="ECO:0000313" key="3">
    <source>
        <dbReference type="Proteomes" id="UP000236023"/>
    </source>
</evidence>
<accession>A0A2N8SPW1</accession>
<gene>
    <name evidence="2" type="ORF">CXK94_22030</name>
</gene>
<dbReference type="EMBL" id="POUT01000024">
    <property type="protein sequence ID" value="PNG04506.1"/>
    <property type="molecule type" value="Genomic_DNA"/>
</dbReference>
<protein>
    <submittedName>
        <fullName evidence="2">Uncharacterized protein</fullName>
    </submittedName>
</protein>
<proteinExistence type="predicted"/>
<organism evidence="2 3">
    <name type="scientific">Stutzerimonas stutzeri</name>
    <name type="common">Pseudomonas stutzeri</name>
    <dbReference type="NCBI Taxonomy" id="316"/>
    <lineage>
        <taxon>Bacteria</taxon>
        <taxon>Pseudomonadati</taxon>
        <taxon>Pseudomonadota</taxon>
        <taxon>Gammaproteobacteria</taxon>
        <taxon>Pseudomonadales</taxon>
        <taxon>Pseudomonadaceae</taxon>
        <taxon>Stutzerimonas</taxon>
    </lineage>
</organism>
<dbReference type="PANTHER" id="PTHR30195">
    <property type="entry name" value="TYPE I SITE-SPECIFIC DEOXYRIBONUCLEASE PROTEIN SUBUNIT M AND R"/>
    <property type="match status" value="1"/>
</dbReference>
<name>A0A2N8SPW1_STUST</name>
<dbReference type="InterPro" id="IPR051268">
    <property type="entry name" value="Type-I_R_enzyme_R_subunit"/>
</dbReference>
<keyword evidence="1" id="KW-0680">Restriction system</keyword>
<dbReference type="PANTHER" id="PTHR30195:SF15">
    <property type="entry name" value="TYPE I RESTRICTION ENZYME HINDI ENDONUCLEASE SUBUNIT"/>
    <property type="match status" value="1"/>
</dbReference>
<evidence type="ECO:0000313" key="2">
    <source>
        <dbReference type="EMBL" id="PNG04506.1"/>
    </source>
</evidence>
<sequence>MRFLIDTYIRADDSEKISAFDELSLIQLIVERGVDAVEALPKGIRESQEAVAETIENNVRKLIIDESPINPKYYETMSSLLDALIAKRKEDAISYQEYLDEVVKLAQQAKNPTSSTNYPGSINSAARKALYDNLGNNAGLALAVDAAVLDSRQDDWRGNAMKIKRVRLAIKHVLDQWGKDAAEALGDYSAGQDNERLDALLELVKHQHEY</sequence>
<dbReference type="GO" id="GO:0009307">
    <property type="term" value="P:DNA restriction-modification system"/>
    <property type="evidence" value="ECO:0007669"/>
    <property type="project" value="UniProtKB-KW"/>
</dbReference>
<reference evidence="2 3" key="1">
    <citation type="submission" date="2018-01" db="EMBL/GenBank/DDBJ databases">
        <title>Denitrification phenotypes of diverse strains of Pseudomonas stutzeri.</title>
        <authorList>
            <person name="Milligan D.A."/>
            <person name="Bergaust L."/>
            <person name="Bakken L.R."/>
            <person name="Frostegard A."/>
        </authorList>
    </citation>
    <scope>NUCLEOTIDE SEQUENCE [LARGE SCALE GENOMIC DNA]</scope>
    <source>
        <strain evidence="2 3">24a75</strain>
    </source>
</reference>
<dbReference type="Proteomes" id="UP000236023">
    <property type="component" value="Unassembled WGS sequence"/>
</dbReference>